<dbReference type="Pfam" id="PF07508">
    <property type="entry name" value="Recombinase"/>
    <property type="match status" value="1"/>
</dbReference>
<protein>
    <submittedName>
        <fullName evidence="3">DUF4368 domain-containing protein</fullName>
    </submittedName>
</protein>
<dbReference type="Pfam" id="PF00239">
    <property type="entry name" value="Resolvase"/>
    <property type="match status" value="1"/>
</dbReference>
<dbReference type="SUPFAM" id="SSF53041">
    <property type="entry name" value="Resolvase-like"/>
    <property type="match status" value="1"/>
</dbReference>
<dbReference type="PANTHER" id="PTHR30461:SF23">
    <property type="entry name" value="DNA RECOMBINASE-RELATED"/>
    <property type="match status" value="1"/>
</dbReference>
<evidence type="ECO:0000259" key="2">
    <source>
        <dbReference type="PROSITE" id="PS51737"/>
    </source>
</evidence>
<dbReference type="InterPro" id="IPR006119">
    <property type="entry name" value="Resolv_N"/>
</dbReference>
<dbReference type="Proteomes" id="UP000647491">
    <property type="component" value="Unassembled WGS sequence"/>
</dbReference>
<dbReference type="CDD" id="cd03770">
    <property type="entry name" value="SR_TndX_transposase"/>
    <property type="match status" value="1"/>
</dbReference>
<accession>A0ABR7NR87</accession>
<dbReference type="PROSITE" id="PS51737">
    <property type="entry name" value="RECOMBINASE_DNA_BIND"/>
    <property type="match status" value="1"/>
</dbReference>
<dbReference type="InterPro" id="IPR027417">
    <property type="entry name" value="P-loop_NTPase"/>
</dbReference>
<dbReference type="InterPro" id="IPR038109">
    <property type="entry name" value="DNA_bind_recomb_sf"/>
</dbReference>
<dbReference type="Pfam" id="PF13408">
    <property type="entry name" value="Zn_ribbon_recom"/>
    <property type="match status" value="1"/>
</dbReference>
<evidence type="ECO:0000256" key="1">
    <source>
        <dbReference type="SAM" id="Coils"/>
    </source>
</evidence>
<evidence type="ECO:0000313" key="4">
    <source>
        <dbReference type="Proteomes" id="UP000647491"/>
    </source>
</evidence>
<dbReference type="InterPro" id="IPR003688">
    <property type="entry name" value="TraG/VirD4"/>
</dbReference>
<dbReference type="EMBL" id="JACRTJ010000013">
    <property type="protein sequence ID" value="MBC8598626.1"/>
    <property type="molecule type" value="Genomic_DNA"/>
</dbReference>
<name>A0ABR7NR87_9FIRM</name>
<dbReference type="Gene3D" id="3.40.50.300">
    <property type="entry name" value="P-loop containing nucleotide triphosphate hydrolases"/>
    <property type="match status" value="1"/>
</dbReference>
<dbReference type="InterPro" id="IPR050639">
    <property type="entry name" value="SSR_resolvase"/>
</dbReference>
<dbReference type="Pfam" id="PF14287">
    <property type="entry name" value="DUF4368"/>
    <property type="match status" value="1"/>
</dbReference>
<dbReference type="InterPro" id="IPR036162">
    <property type="entry name" value="Resolvase-like_N_sf"/>
</dbReference>
<organism evidence="3 4">
    <name type="scientific">Enterocloster hominis</name>
    <name type="common">ex Liu et al. 2021</name>
    <dbReference type="NCBI Taxonomy" id="2763663"/>
    <lineage>
        <taxon>Bacteria</taxon>
        <taxon>Bacillati</taxon>
        <taxon>Bacillota</taxon>
        <taxon>Clostridia</taxon>
        <taxon>Lachnospirales</taxon>
        <taxon>Lachnospiraceae</taxon>
        <taxon>Enterocloster</taxon>
    </lineage>
</organism>
<reference evidence="3 4" key="1">
    <citation type="submission" date="2020-08" db="EMBL/GenBank/DDBJ databases">
        <title>Genome public.</title>
        <authorList>
            <person name="Liu C."/>
            <person name="Sun Q."/>
        </authorList>
    </citation>
    <scope>NUCLEOTIDE SEQUENCE [LARGE SCALE GENOMIC DNA]</scope>
    <source>
        <strain evidence="3 4">BX10</strain>
    </source>
</reference>
<keyword evidence="4" id="KW-1185">Reference proteome</keyword>
<gene>
    <name evidence="3" type="ORF">H8708_05160</name>
</gene>
<proteinExistence type="predicted"/>
<dbReference type="InterPro" id="IPR025827">
    <property type="entry name" value="Zn_ribbon_recom_dom"/>
</dbReference>
<evidence type="ECO:0000313" key="3">
    <source>
        <dbReference type="EMBL" id="MBC8598626.1"/>
    </source>
</evidence>
<dbReference type="Pfam" id="PF02534">
    <property type="entry name" value="T4SS-DNA_transf"/>
    <property type="match status" value="1"/>
</dbReference>
<dbReference type="SMART" id="SM00857">
    <property type="entry name" value="Resolvase"/>
    <property type="match status" value="1"/>
</dbReference>
<dbReference type="InterPro" id="IPR025378">
    <property type="entry name" value="DUF4368"/>
</dbReference>
<sequence length="980" mass="112165">MKPEIKKLLILNLPYLLFVWLFDKVGAAVRLSPGADASAKLLHLGDGFTTAFSSIAPSFHPADLLIGIAGAVIVRLIIYTKGKNAKKYRRGTEYGSARWGGADDIKPYTDPVFENNIPLTQTERLTMNSRPKQPKYARNKNILVIGGSGSGKTRFFVKPSLMQCTSKDFPTSYIVTDPKGTLILETGKMLQRYKYRIKVLNTINFKKSMKYNPFAYLRSEKDILKLVNTIIANTKGDGEKSGEDFWVKAEKLYYTALIGYIWYEAPEDEKNFTTLLEMINASEAREDDEDFQNPVDLMFERLEEKDPEHFAVKQYKKYKLAAGVVCSKRLLNQAVGKSLRTHNLKPKKGAQVMRKNEKITALYERLSRDDFGKDDDQQRESNSISNQKAMLEEFAARQGFTNIVHFTDDGISGTCFDRPGFLAMMKEVEAGNVEYLCIKDMSRMGRDYLKVGQIMEILRQRGVRLIAINDGVDSARGDDDFTPFRNIMNEYYARDTSRKIRSTFQSKGKSGKHLTGTVIYGYLWNEARDQWLVDPEAADVVKRIFAMTIDGYGPYQIASKLKSEKVLIPSAYLAQHGEGVNKNKTFKDMYGWGSSTICNILEKREYLGHTINFKTRKHFKDKKSHYVPEDEWTIFENTHEPIIDQQTFDLVQKIRGNVRRYPDGWGEAAPLTGLLYCADCGGKMYVHRTNNGKRISQYTCSQYSKVPVGKLCKTQHRINEDVVLSLVSEMLKAIAEYAKHDRAEFVRVVQEAQSSQQTAEVKKQRIRLATAKQRVSELEVLLCKIYEDNILGKLSDSRYATLDAQYEKEQTELTAEISALEKAVKSYEKHEKDADRFIALIDKYENFDKLTIAMLNEFIEKILVHERDRKGSIQTTQEVEIYFNFVGRFVPPAFGEAELTPEELEEIRKREERKDRLHQNYLKRKASGAQKRYEDKIKERKKAEIEAKKAAIRAEDIAKGVFVPVSSLPQREPMKGVQTA</sequence>
<feature type="coiled-coil region" evidence="1">
    <location>
        <begin position="761"/>
        <end position="830"/>
    </location>
</feature>
<feature type="domain" description="Recombinase" evidence="2">
    <location>
        <begin position="519"/>
        <end position="661"/>
    </location>
</feature>
<dbReference type="Gene3D" id="3.90.1750.20">
    <property type="entry name" value="Putative Large Serine Recombinase, Chain B, Domain 2"/>
    <property type="match status" value="1"/>
</dbReference>
<feature type="coiled-coil region" evidence="1">
    <location>
        <begin position="926"/>
        <end position="953"/>
    </location>
</feature>
<dbReference type="PANTHER" id="PTHR30461">
    <property type="entry name" value="DNA-INVERTASE FROM LAMBDOID PROPHAGE"/>
    <property type="match status" value="1"/>
</dbReference>
<dbReference type="Gene3D" id="3.40.50.1390">
    <property type="entry name" value="Resolvase, N-terminal catalytic domain"/>
    <property type="match status" value="1"/>
</dbReference>
<dbReference type="RefSeq" id="WP_256286975.1">
    <property type="nucleotide sequence ID" value="NZ_JACRTJ010000013.1"/>
</dbReference>
<keyword evidence="1" id="KW-0175">Coiled coil</keyword>
<dbReference type="SUPFAM" id="SSF52540">
    <property type="entry name" value="P-loop containing nucleoside triphosphate hydrolases"/>
    <property type="match status" value="1"/>
</dbReference>
<dbReference type="InterPro" id="IPR011109">
    <property type="entry name" value="DNA_bind_recombinase_dom"/>
</dbReference>
<dbReference type="CDD" id="cd01127">
    <property type="entry name" value="TrwB_TraG_TraD_VirD4"/>
    <property type="match status" value="1"/>
</dbReference>
<comment type="caution">
    <text evidence="3">The sequence shown here is derived from an EMBL/GenBank/DDBJ whole genome shotgun (WGS) entry which is preliminary data.</text>
</comment>